<sequence length="90" mass="10163">MDPWATTGNTETSQEVCSSFEDNFKPETPHLPDSDQYLATLESKLQKIKNDPDILKQLAEKKESCMQQLISGEALEEEFLETPVNYGPTI</sequence>
<dbReference type="Proteomes" id="UP000695000">
    <property type="component" value="Unplaced"/>
</dbReference>
<evidence type="ECO:0000313" key="2">
    <source>
        <dbReference type="RefSeq" id="XP_017779145.1"/>
    </source>
</evidence>
<reference evidence="2" key="1">
    <citation type="submission" date="2025-08" db="UniProtKB">
        <authorList>
            <consortium name="RefSeq"/>
        </authorList>
    </citation>
    <scope>IDENTIFICATION</scope>
    <source>
        <tissue evidence="2">Whole Larva</tissue>
    </source>
</reference>
<evidence type="ECO:0000313" key="1">
    <source>
        <dbReference type="Proteomes" id="UP000695000"/>
    </source>
</evidence>
<keyword evidence="1" id="KW-1185">Reference proteome</keyword>
<protein>
    <submittedName>
        <fullName evidence="2">Uncharacterized protein LOC108564572</fullName>
    </submittedName>
</protein>
<name>A0ABM1MX45_NICVS</name>
<dbReference type="RefSeq" id="XP_017779145.1">
    <property type="nucleotide sequence ID" value="XM_017923656.1"/>
</dbReference>
<accession>A0ABM1MX45</accession>
<gene>
    <name evidence="2" type="primary">LOC108564572</name>
</gene>
<organism evidence="1 2">
    <name type="scientific">Nicrophorus vespilloides</name>
    <name type="common">Boreal carrion beetle</name>
    <dbReference type="NCBI Taxonomy" id="110193"/>
    <lineage>
        <taxon>Eukaryota</taxon>
        <taxon>Metazoa</taxon>
        <taxon>Ecdysozoa</taxon>
        <taxon>Arthropoda</taxon>
        <taxon>Hexapoda</taxon>
        <taxon>Insecta</taxon>
        <taxon>Pterygota</taxon>
        <taxon>Neoptera</taxon>
        <taxon>Endopterygota</taxon>
        <taxon>Coleoptera</taxon>
        <taxon>Polyphaga</taxon>
        <taxon>Staphyliniformia</taxon>
        <taxon>Silphidae</taxon>
        <taxon>Nicrophorinae</taxon>
        <taxon>Nicrophorus</taxon>
    </lineage>
</organism>
<dbReference type="GeneID" id="108564572"/>
<dbReference type="Pfam" id="PF14989">
    <property type="entry name" value="CCDC32"/>
    <property type="match status" value="1"/>
</dbReference>
<proteinExistence type="predicted"/>
<dbReference type="InterPro" id="IPR028039">
    <property type="entry name" value="CCDC32"/>
</dbReference>